<reference evidence="1" key="1">
    <citation type="journal article" date="2015" name="Nature">
        <title>Complex archaea that bridge the gap between prokaryotes and eukaryotes.</title>
        <authorList>
            <person name="Spang A."/>
            <person name="Saw J.H."/>
            <person name="Jorgensen S.L."/>
            <person name="Zaremba-Niedzwiedzka K."/>
            <person name="Martijn J."/>
            <person name="Lind A.E."/>
            <person name="van Eijk R."/>
            <person name="Schleper C."/>
            <person name="Guy L."/>
            <person name="Ettema T.J."/>
        </authorList>
    </citation>
    <scope>NUCLEOTIDE SEQUENCE</scope>
</reference>
<feature type="non-terminal residue" evidence="1">
    <location>
        <position position="156"/>
    </location>
</feature>
<proteinExistence type="predicted"/>
<comment type="caution">
    <text evidence="1">The sequence shown here is derived from an EMBL/GenBank/DDBJ whole genome shotgun (WGS) entry which is preliminary data.</text>
</comment>
<gene>
    <name evidence="1" type="ORF">LCGC14_2780370</name>
</gene>
<dbReference type="AlphaFoldDB" id="A0A0F8ZFJ6"/>
<protein>
    <submittedName>
        <fullName evidence="1">Uncharacterized protein</fullName>
    </submittedName>
</protein>
<dbReference type="EMBL" id="LAZR01051638">
    <property type="protein sequence ID" value="KKK84730.1"/>
    <property type="molecule type" value="Genomic_DNA"/>
</dbReference>
<accession>A0A0F8ZFJ6</accession>
<evidence type="ECO:0000313" key="1">
    <source>
        <dbReference type="EMBL" id="KKK84730.1"/>
    </source>
</evidence>
<dbReference type="PROSITE" id="PS51257">
    <property type="entry name" value="PROKAR_LIPOPROTEIN"/>
    <property type="match status" value="1"/>
</dbReference>
<organism evidence="1">
    <name type="scientific">marine sediment metagenome</name>
    <dbReference type="NCBI Taxonomy" id="412755"/>
    <lineage>
        <taxon>unclassified sequences</taxon>
        <taxon>metagenomes</taxon>
        <taxon>ecological metagenomes</taxon>
    </lineage>
</organism>
<name>A0A0F8ZFJ6_9ZZZZ</name>
<sequence>MKYKMVFISFLAILFVGCQGASRAQDSLATGMSVNAAVSQAFFVKSWTLNRALITESRQRWISEAEKQIATGNLSAEEAAKILVDLNNNIGLDEAITSENFAYLTYLLVPNERANQYFAQADIFMEARKPVWKHLFKASRQTGGEILEEIEAWQPL</sequence>